<dbReference type="CDD" id="cd00130">
    <property type="entry name" value="PAS"/>
    <property type="match status" value="1"/>
</dbReference>
<dbReference type="CDD" id="cd01949">
    <property type="entry name" value="GGDEF"/>
    <property type="match status" value="1"/>
</dbReference>
<dbReference type="NCBIfam" id="TIGR00229">
    <property type="entry name" value="sensory_box"/>
    <property type="match status" value="1"/>
</dbReference>
<dbReference type="InterPro" id="IPR013767">
    <property type="entry name" value="PAS_fold"/>
</dbReference>
<dbReference type="Gene3D" id="3.30.70.270">
    <property type="match status" value="1"/>
</dbReference>
<dbReference type="InterPro" id="IPR035965">
    <property type="entry name" value="PAS-like_dom_sf"/>
</dbReference>
<dbReference type="PANTHER" id="PTHR44757">
    <property type="entry name" value="DIGUANYLATE CYCLASE DGCP"/>
    <property type="match status" value="1"/>
</dbReference>
<dbReference type="SMART" id="SM00267">
    <property type="entry name" value="GGDEF"/>
    <property type="match status" value="1"/>
</dbReference>
<dbReference type="EMBL" id="AP023213">
    <property type="protein sequence ID" value="BCG45724.1"/>
    <property type="molecule type" value="Genomic_DNA"/>
</dbReference>
<feature type="domain" description="PAC" evidence="4">
    <location>
        <begin position="213"/>
        <end position="265"/>
    </location>
</feature>
<feature type="domain" description="GGDEF" evidence="5">
    <location>
        <begin position="294"/>
        <end position="425"/>
    </location>
</feature>
<dbReference type="AlphaFoldDB" id="A0A6S6M281"/>
<dbReference type="InterPro" id="IPR029787">
    <property type="entry name" value="Nucleotide_cyclase"/>
</dbReference>
<dbReference type="InterPro" id="IPR000160">
    <property type="entry name" value="GGDEF_dom"/>
</dbReference>
<keyword evidence="7" id="KW-1185">Reference proteome</keyword>
<evidence type="ECO:0000259" key="4">
    <source>
        <dbReference type="PROSITE" id="PS50113"/>
    </source>
</evidence>
<dbReference type="KEGG" id="gbn:GEOBRER4_04740"/>
<evidence type="ECO:0000259" key="5">
    <source>
        <dbReference type="PROSITE" id="PS50887"/>
    </source>
</evidence>
<dbReference type="Proteomes" id="UP000515472">
    <property type="component" value="Chromosome"/>
</dbReference>
<gene>
    <name evidence="6" type="ORF">GEOBRER4_n0490</name>
</gene>
<dbReference type="PROSITE" id="PS50110">
    <property type="entry name" value="RESPONSE_REGULATORY"/>
    <property type="match status" value="1"/>
</dbReference>
<dbReference type="InterPro" id="IPR000700">
    <property type="entry name" value="PAS-assoc_C"/>
</dbReference>
<dbReference type="Pfam" id="PF00072">
    <property type="entry name" value="Response_reg"/>
    <property type="match status" value="1"/>
</dbReference>
<protein>
    <submittedName>
        <fullName evidence="6">Diguanylate cyclase with PAS/PAC sensor</fullName>
    </submittedName>
</protein>
<dbReference type="PROSITE" id="PS50112">
    <property type="entry name" value="PAS"/>
    <property type="match status" value="1"/>
</dbReference>
<dbReference type="SUPFAM" id="SSF55073">
    <property type="entry name" value="Nucleotide cyclase"/>
    <property type="match status" value="1"/>
</dbReference>
<dbReference type="InterPro" id="IPR052155">
    <property type="entry name" value="Biofilm_reg_signaling"/>
</dbReference>
<dbReference type="SUPFAM" id="SSF52172">
    <property type="entry name" value="CheY-like"/>
    <property type="match status" value="1"/>
</dbReference>
<organism evidence="6 7">
    <name type="scientific">Citrifermentans bremense</name>
    <dbReference type="NCBI Taxonomy" id="60035"/>
    <lineage>
        <taxon>Bacteria</taxon>
        <taxon>Pseudomonadati</taxon>
        <taxon>Thermodesulfobacteriota</taxon>
        <taxon>Desulfuromonadia</taxon>
        <taxon>Geobacterales</taxon>
        <taxon>Geobacteraceae</taxon>
        <taxon>Citrifermentans</taxon>
    </lineage>
</organism>
<dbReference type="RefSeq" id="WP_185244083.1">
    <property type="nucleotide sequence ID" value="NZ_AP023213.1"/>
</dbReference>
<dbReference type="InterPro" id="IPR011006">
    <property type="entry name" value="CheY-like_superfamily"/>
</dbReference>
<dbReference type="Pfam" id="PF00989">
    <property type="entry name" value="PAS"/>
    <property type="match status" value="1"/>
</dbReference>
<feature type="domain" description="Response regulatory" evidence="2">
    <location>
        <begin position="6"/>
        <end position="122"/>
    </location>
</feature>
<dbReference type="SUPFAM" id="SSF55785">
    <property type="entry name" value="PYP-like sensor domain (PAS domain)"/>
    <property type="match status" value="1"/>
</dbReference>
<dbReference type="SMART" id="SM00091">
    <property type="entry name" value="PAS"/>
    <property type="match status" value="1"/>
</dbReference>
<proteinExistence type="predicted"/>
<keyword evidence="1" id="KW-0597">Phosphoprotein</keyword>
<accession>A0A6S6M281</accession>
<dbReference type="SMART" id="SM00448">
    <property type="entry name" value="REC"/>
    <property type="match status" value="1"/>
</dbReference>
<name>A0A6S6M281_9BACT</name>
<dbReference type="Gene3D" id="3.30.450.20">
    <property type="entry name" value="PAS domain"/>
    <property type="match status" value="1"/>
</dbReference>
<dbReference type="PANTHER" id="PTHR44757:SF2">
    <property type="entry name" value="BIOFILM ARCHITECTURE MAINTENANCE PROTEIN MBAA"/>
    <property type="match status" value="1"/>
</dbReference>
<feature type="domain" description="PAS" evidence="3">
    <location>
        <begin position="140"/>
        <end position="194"/>
    </location>
</feature>
<dbReference type="CDD" id="cd00156">
    <property type="entry name" value="REC"/>
    <property type="match status" value="1"/>
</dbReference>
<dbReference type="InterPro" id="IPR043128">
    <property type="entry name" value="Rev_trsase/Diguanyl_cyclase"/>
</dbReference>
<evidence type="ECO:0000313" key="6">
    <source>
        <dbReference type="EMBL" id="BCG45724.1"/>
    </source>
</evidence>
<evidence type="ECO:0000259" key="2">
    <source>
        <dbReference type="PROSITE" id="PS50110"/>
    </source>
</evidence>
<dbReference type="Gene3D" id="3.40.50.2300">
    <property type="match status" value="1"/>
</dbReference>
<dbReference type="PROSITE" id="PS50887">
    <property type="entry name" value="GGDEF"/>
    <property type="match status" value="1"/>
</dbReference>
<dbReference type="PROSITE" id="PS50113">
    <property type="entry name" value="PAC"/>
    <property type="match status" value="1"/>
</dbReference>
<reference evidence="6 7" key="1">
    <citation type="submission" date="2020-06" db="EMBL/GenBank/DDBJ databases">
        <title>Interaction of electrochemicaly active bacteria, Geobacter bremensis R4 on different carbon anode.</title>
        <authorList>
            <person name="Meng L."/>
            <person name="Yoshida N."/>
        </authorList>
    </citation>
    <scope>NUCLEOTIDE SEQUENCE [LARGE SCALE GENOMIC DNA]</scope>
    <source>
        <strain evidence="6 7">R4</strain>
    </source>
</reference>
<evidence type="ECO:0000259" key="3">
    <source>
        <dbReference type="PROSITE" id="PS50112"/>
    </source>
</evidence>
<dbReference type="GO" id="GO:0000160">
    <property type="term" value="P:phosphorelay signal transduction system"/>
    <property type="evidence" value="ECO:0007669"/>
    <property type="project" value="InterPro"/>
</dbReference>
<dbReference type="InterPro" id="IPR001789">
    <property type="entry name" value="Sig_transdc_resp-reg_receiver"/>
</dbReference>
<dbReference type="Pfam" id="PF00990">
    <property type="entry name" value="GGDEF"/>
    <property type="match status" value="1"/>
</dbReference>
<dbReference type="InterPro" id="IPR000014">
    <property type="entry name" value="PAS"/>
</dbReference>
<evidence type="ECO:0000256" key="1">
    <source>
        <dbReference type="PROSITE-ProRule" id="PRU00169"/>
    </source>
</evidence>
<dbReference type="NCBIfam" id="TIGR00254">
    <property type="entry name" value="GGDEF"/>
    <property type="match status" value="1"/>
</dbReference>
<sequence>MGRLLRVLMVEDAPDDAQLIVIRLEQGGFDVQFRRVDSAQAMCEALDGPQWDVIICDYVMPGFSGLQALKILKEKGTDIPFLMISGKVGEEAAAEAIRCGADAFLLKGNLGGLIPAVQRSIADVALREQNRRHEQELKDKLTFIQVLIDTLPTPIFYNDPNGLYLGCNKAFEEQIGMKRGENINKSIYDILPPDLAALYTRGEEVAGNGGGPRSFEGTITCADGESRDVIFYSASFSNSGSTSGGVVGALLDISERKRAENKLRYLSTHDMLTGIYNRAYFDEELERLKKGRKFPVSIVMADVDGLKEANDRFGHAAGDELLKHAAEVLKNAFRREDVAARIGGDEFAALLPNTDEVALVEAMERLQQQLQLSNKEHHGFPLPLSLSIGAATALNGEDLTAAWRVADQRMYREKKGRSACTPQFRQRHISA</sequence>
<feature type="modified residue" description="4-aspartylphosphate" evidence="1">
    <location>
        <position position="57"/>
    </location>
</feature>
<dbReference type="GO" id="GO:0006355">
    <property type="term" value="P:regulation of DNA-templated transcription"/>
    <property type="evidence" value="ECO:0007669"/>
    <property type="project" value="InterPro"/>
</dbReference>
<evidence type="ECO:0000313" key="7">
    <source>
        <dbReference type="Proteomes" id="UP000515472"/>
    </source>
</evidence>